<protein>
    <submittedName>
        <fullName evidence="9">Biopolymer transport protein ExbD</fullName>
    </submittedName>
</protein>
<dbReference type="Gene3D" id="3.30.420.270">
    <property type="match status" value="1"/>
</dbReference>
<evidence type="ECO:0000256" key="5">
    <source>
        <dbReference type="ARBA" id="ARBA00022989"/>
    </source>
</evidence>
<sequence length="124" mass="13845">MQLKKFDQINVIPFIDIMLVLLVIVLTTATFIAKGAIPLDLPKAGSAKNLPVKKIELSITKDGKIFYFKDPVTLATLKNKLLSLNKKSNILIRTDKNAKFEVFIEVLDLLKTEGFTNIAVETVK</sequence>
<dbReference type="STRING" id="1069081.SAMN05660197_0953"/>
<dbReference type="InterPro" id="IPR003400">
    <property type="entry name" value="ExbD"/>
</dbReference>
<evidence type="ECO:0000256" key="2">
    <source>
        <dbReference type="ARBA" id="ARBA00005811"/>
    </source>
</evidence>
<dbReference type="OrthoDB" id="9798629at2"/>
<evidence type="ECO:0000313" key="9">
    <source>
        <dbReference type="EMBL" id="SMC09151.1"/>
    </source>
</evidence>
<comment type="subcellular location">
    <subcellularLocation>
        <location evidence="1">Cell membrane</location>
        <topology evidence="1">Single-pass membrane protein</topology>
    </subcellularLocation>
    <subcellularLocation>
        <location evidence="7">Cell membrane</location>
        <topology evidence="7">Single-pass type II membrane protein</topology>
    </subcellularLocation>
</comment>
<evidence type="ECO:0000313" key="10">
    <source>
        <dbReference type="Proteomes" id="UP000192602"/>
    </source>
</evidence>
<dbReference type="GO" id="GO:0015031">
    <property type="term" value="P:protein transport"/>
    <property type="evidence" value="ECO:0007669"/>
    <property type="project" value="UniProtKB-KW"/>
</dbReference>
<keyword evidence="7" id="KW-0813">Transport</keyword>
<dbReference type="GO" id="GO:0005886">
    <property type="term" value="C:plasma membrane"/>
    <property type="evidence" value="ECO:0007669"/>
    <property type="project" value="UniProtKB-SubCell"/>
</dbReference>
<accession>A0A1W1WS59</accession>
<evidence type="ECO:0000256" key="1">
    <source>
        <dbReference type="ARBA" id="ARBA00004162"/>
    </source>
</evidence>
<keyword evidence="7" id="KW-0653">Protein transport</keyword>
<feature type="transmembrane region" description="Helical" evidence="8">
    <location>
        <begin position="12"/>
        <end position="33"/>
    </location>
</feature>
<reference evidence="10" key="1">
    <citation type="submission" date="2017-04" db="EMBL/GenBank/DDBJ databases">
        <authorList>
            <person name="Varghese N."/>
            <person name="Submissions S."/>
        </authorList>
    </citation>
    <scope>NUCLEOTIDE SEQUENCE [LARGE SCALE GENOMIC DNA]</scope>
    <source>
        <strain evidence="10">DSM 16512</strain>
    </source>
</reference>
<keyword evidence="5 8" id="KW-1133">Transmembrane helix</keyword>
<proteinExistence type="inferred from homology"/>
<organism evidence="9 10">
    <name type="scientific">Nitratiruptor tergarcus DSM 16512</name>
    <dbReference type="NCBI Taxonomy" id="1069081"/>
    <lineage>
        <taxon>Bacteria</taxon>
        <taxon>Pseudomonadati</taxon>
        <taxon>Campylobacterota</taxon>
        <taxon>Epsilonproteobacteria</taxon>
        <taxon>Nautiliales</taxon>
        <taxon>Nitratiruptoraceae</taxon>
        <taxon>Nitratiruptor</taxon>
    </lineage>
</organism>
<dbReference type="Pfam" id="PF02472">
    <property type="entry name" value="ExbD"/>
    <property type="match status" value="1"/>
</dbReference>
<keyword evidence="10" id="KW-1185">Reference proteome</keyword>
<dbReference type="RefSeq" id="WP_084275394.1">
    <property type="nucleotide sequence ID" value="NZ_AP026671.1"/>
</dbReference>
<dbReference type="GO" id="GO:0022857">
    <property type="term" value="F:transmembrane transporter activity"/>
    <property type="evidence" value="ECO:0007669"/>
    <property type="project" value="InterPro"/>
</dbReference>
<dbReference type="AlphaFoldDB" id="A0A1W1WS59"/>
<dbReference type="Proteomes" id="UP000192602">
    <property type="component" value="Unassembled WGS sequence"/>
</dbReference>
<gene>
    <name evidence="9" type="ORF">SAMN05660197_0953</name>
</gene>
<keyword evidence="4 7" id="KW-0812">Transmembrane</keyword>
<evidence type="ECO:0000256" key="3">
    <source>
        <dbReference type="ARBA" id="ARBA00022475"/>
    </source>
</evidence>
<keyword evidence="3" id="KW-1003">Cell membrane</keyword>
<dbReference type="PANTHER" id="PTHR30558">
    <property type="entry name" value="EXBD MEMBRANE COMPONENT OF PMF-DRIVEN MACROMOLECULE IMPORT SYSTEM"/>
    <property type="match status" value="1"/>
</dbReference>
<name>A0A1W1WS59_9BACT</name>
<comment type="similarity">
    <text evidence="2 7">Belongs to the ExbD/TolR family.</text>
</comment>
<evidence type="ECO:0000256" key="4">
    <source>
        <dbReference type="ARBA" id="ARBA00022692"/>
    </source>
</evidence>
<evidence type="ECO:0000256" key="7">
    <source>
        <dbReference type="RuleBase" id="RU003879"/>
    </source>
</evidence>
<dbReference type="EMBL" id="FWWZ01000001">
    <property type="protein sequence ID" value="SMC09151.1"/>
    <property type="molecule type" value="Genomic_DNA"/>
</dbReference>
<dbReference type="PANTHER" id="PTHR30558:SF7">
    <property type="entry name" value="TOL-PAL SYSTEM PROTEIN TOLR"/>
    <property type="match status" value="1"/>
</dbReference>
<evidence type="ECO:0000256" key="6">
    <source>
        <dbReference type="ARBA" id="ARBA00023136"/>
    </source>
</evidence>
<evidence type="ECO:0000256" key="8">
    <source>
        <dbReference type="SAM" id="Phobius"/>
    </source>
</evidence>
<keyword evidence="6 8" id="KW-0472">Membrane</keyword>